<protein>
    <recommendedName>
        <fullName evidence="3">SUEL-type lectin domain-containing protein</fullName>
    </recommendedName>
</protein>
<evidence type="ECO:0000313" key="4">
    <source>
        <dbReference type="Ensembl" id="ENSHHUP00000026550.1"/>
    </source>
</evidence>
<dbReference type="Gene3D" id="2.60.120.740">
    <property type="match status" value="2"/>
</dbReference>
<evidence type="ECO:0000259" key="3">
    <source>
        <dbReference type="PROSITE" id="PS50228"/>
    </source>
</evidence>
<keyword evidence="1" id="KW-0430">Lectin</keyword>
<accession>A0A4W5LMS5</accession>
<sequence length="204" mass="20581">MLQKYLSVQVNCIGANTVQGTVQEGAELELACPAGSSITSIIFASYGTPNNYVQGSCEAATSLEVVTESCVGQPSCQVAASDDVFGDPCPETVIKSLSVQAECSAGLAPGIIQATATDGGAVVLSCQQGETISNIGFASYGTPTNYESSSWCDAPSSETVVAAACIGKSYCSVEASTSVFGDPCPDTAKHLNVQAHVGEGSSAA</sequence>
<evidence type="ECO:0000313" key="5">
    <source>
        <dbReference type="Proteomes" id="UP000314982"/>
    </source>
</evidence>
<reference evidence="4" key="3">
    <citation type="submission" date="2025-09" db="UniProtKB">
        <authorList>
            <consortium name="Ensembl"/>
        </authorList>
    </citation>
    <scope>IDENTIFICATION</scope>
</reference>
<dbReference type="GO" id="GO:0030246">
    <property type="term" value="F:carbohydrate binding"/>
    <property type="evidence" value="ECO:0007669"/>
    <property type="project" value="UniProtKB-KW"/>
</dbReference>
<proteinExistence type="predicted"/>
<dbReference type="Proteomes" id="UP000314982">
    <property type="component" value="Unassembled WGS sequence"/>
</dbReference>
<reference evidence="4" key="2">
    <citation type="submission" date="2025-08" db="UniProtKB">
        <authorList>
            <consortium name="Ensembl"/>
        </authorList>
    </citation>
    <scope>IDENTIFICATION</scope>
</reference>
<evidence type="ECO:0000256" key="2">
    <source>
        <dbReference type="ARBA" id="ARBA00022737"/>
    </source>
</evidence>
<keyword evidence="2" id="KW-0677">Repeat</keyword>
<feature type="domain" description="SUEL-type lectin" evidence="3">
    <location>
        <begin position="116"/>
        <end position="198"/>
    </location>
</feature>
<dbReference type="InterPro" id="IPR000922">
    <property type="entry name" value="Lectin_gal-bd_dom"/>
</dbReference>
<evidence type="ECO:0000256" key="1">
    <source>
        <dbReference type="ARBA" id="ARBA00022734"/>
    </source>
</evidence>
<feature type="domain" description="SUEL-type lectin" evidence="3">
    <location>
        <begin position="22"/>
        <end position="104"/>
    </location>
</feature>
<dbReference type="AlphaFoldDB" id="A0A4W5LMS5"/>
<name>A0A4W5LMS5_9TELE</name>
<organism evidence="4 5">
    <name type="scientific">Hucho hucho</name>
    <name type="common">huchen</name>
    <dbReference type="NCBI Taxonomy" id="62062"/>
    <lineage>
        <taxon>Eukaryota</taxon>
        <taxon>Metazoa</taxon>
        <taxon>Chordata</taxon>
        <taxon>Craniata</taxon>
        <taxon>Vertebrata</taxon>
        <taxon>Euteleostomi</taxon>
        <taxon>Actinopterygii</taxon>
        <taxon>Neopterygii</taxon>
        <taxon>Teleostei</taxon>
        <taxon>Protacanthopterygii</taxon>
        <taxon>Salmoniformes</taxon>
        <taxon>Salmonidae</taxon>
        <taxon>Salmoninae</taxon>
        <taxon>Hucho</taxon>
    </lineage>
</organism>
<dbReference type="PROSITE" id="PS50228">
    <property type="entry name" value="SUEL_LECTIN"/>
    <property type="match status" value="2"/>
</dbReference>
<keyword evidence="5" id="KW-1185">Reference proteome</keyword>
<dbReference type="CDD" id="cd22842">
    <property type="entry name" value="Gal_Rha_Lectin_BGal"/>
    <property type="match status" value="2"/>
</dbReference>
<dbReference type="InterPro" id="IPR043159">
    <property type="entry name" value="Lectin_gal-bd_sf"/>
</dbReference>
<dbReference type="Pfam" id="PF02140">
    <property type="entry name" value="SUEL_Lectin"/>
    <property type="match status" value="2"/>
</dbReference>
<dbReference type="Ensembl" id="ENSHHUT00000027597.1">
    <property type="protein sequence ID" value="ENSHHUP00000026550.1"/>
    <property type="gene ID" value="ENSHHUG00000016790.1"/>
</dbReference>
<dbReference type="PANTHER" id="PTHR46780">
    <property type="entry name" value="PROTEIN EVA-1"/>
    <property type="match status" value="1"/>
</dbReference>
<reference evidence="5" key="1">
    <citation type="submission" date="2018-06" db="EMBL/GenBank/DDBJ databases">
        <title>Genome assembly of Danube salmon.</title>
        <authorList>
            <person name="Macqueen D.J."/>
            <person name="Gundappa M.K."/>
        </authorList>
    </citation>
    <scope>NUCLEOTIDE SEQUENCE [LARGE SCALE GENOMIC DNA]</scope>
</reference>